<comment type="caution">
    <text evidence="1">The sequence shown here is derived from an EMBL/GenBank/DDBJ whole genome shotgun (WGS) entry which is preliminary data.</text>
</comment>
<dbReference type="AlphaFoldDB" id="A0A5C4RTC0"/>
<keyword evidence="2" id="KW-1185">Reference proteome</keyword>
<name>A0A5C4RTC0_PROVB</name>
<accession>A0A5C4RTC0</accession>
<evidence type="ECO:0000313" key="2">
    <source>
        <dbReference type="Proteomes" id="UP000309544"/>
    </source>
</evidence>
<dbReference type="EMBL" id="VDCI01000011">
    <property type="protein sequence ID" value="TNJ34195.1"/>
    <property type="molecule type" value="Genomic_DNA"/>
</dbReference>
<dbReference type="Proteomes" id="UP000309544">
    <property type="component" value="Unassembled WGS sequence"/>
</dbReference>
<gene>
    <name evidence="1" type="ORF">FGF68_10185</name>
</gene>
<organism evidence="1 2">
    <name type="scientific">Prosthecochloris vibrioformis</name>
    <name type="common">Chlorobium vibrioforme</name>
    <dbReference type="NCBI Taxonomy" id="1098"/>
    <lineage>
        <taxon>Bacteria</taxon>
        <taxon>Pseudomonadati</taxon>
        <taxon>Chlorobiota</taxon>
        <taxon>Chlorobiia</taxon>
        <taxon>Chlorobiales</taxon>
        <taxon>Chlorobiaceae</taxon>
        <taxon>Prosthecochloris</taxon>
    </lineage>
</organism>
<dbReference type="RefSeq" id="WP_068866890.1">
    <property type="nucleotide sequence ID" value="NZ_VDCI01000011.1"/>
</dbReference>
<sequence>MSTQKIKDLGLAEFVAGLISETFEAVSASLEEQVRREAEMKSAAVLPPSEFLERYIKPDERDVVAKDVCKELFGELLEEGSPYQPEKGSQQETPALREVLGLELQERTGVRKKPGGGGWVLTEAGAMEIREAILERFAASQQDTLLQVLNKGMPRIVVDSGRILSKVSFSLLEEQEAGSPAASTAATAPSAPSLLSKRTAVLNRLGKARTNLVMPSVQFRVRQADEEAPQSSKTDLYGEVEIHFRTVS</sequence>
<evidence type="ECO:0000313" key="1">
    <source>
        <dbReference type="EMBL" id="TNJ34195.1"/>
    </source>
</evidence>
<reference evidence="1 2" key="1">
    <citation type="submission" date="2019-05" db="EMBL/GenBank/DDBJ databases">
        <title>Draft Whole-Genome sequence of the green sulfur bacterium Prosthecochloris vibrioformis DSM 260.</title>
        <authorList>
            <person name="Meyer T.E."/>
            <person name="Kyndt J.A."/>
        </authorList>
    </citation>
    <scope>NUCLEOTIDE SEQUENCE [LARGE SCALE GENOMIC DNA]</scope>
    <source>
        <strain evidence="1 2">DSM 260</strain>
    </source>
</reference>
<proteinExistence type="predicted"/>
<protein>
    <submittedName>
        <fullName evidence="1">Uncharacterized protein</fullName>
    </submittedName>
</protein>